<proteinExistence type="predicted"/>
<protein>
    <submittedName>
        <fullName evidence="1">Uncharacterized protein</fullName>
    </submittedName>
</protein>
<sequence>MNPRRVHSLVLKHYPQIDLVKCEWIHLFRHGVVDRDLLRKMLSTIGADDFVIHVHPKVGDFLPMEPALDFIAENVGNGYIRIAGRAFTGFVFIVNNGVAATWPRCLTRSQIDLPENRK</sequence>
<name>A0A2S5DZ70_9BURK</name>
<reference evidence="1 2" key="1">
    <citation type="submission" date="2018-01" db="EMBL/GenBank/DDBJ databases">
        <title>Successful Treatment of Persistent Burkholderia cepacia Bacteremia with Ceftazidime-Avibactam.</title>
        <authorList>
            <person name="Tamma P."/>
            <person name="Fan Y."/>
            <person name="Bergman Y."/>
            <person name="Sick-Samuels A."/>
            <person name="Hsu A."/>
            <person name="Timp W."/>
            <person name="Simner P."/>
        </authorList>
    </citation>
    <scope>NUCLEOTIDE SEQUENCE [LARGE SCALE GENOMIC DNA]</scope>
    <source>
        <strain evidence="1 2">170816</strain>
    </source>
</reference>
<evidence type="ECO:0000313" key="2">
    <source>
        <dbReference type="Proteomes" id="UP000238655"/>
    </source>
</evidence>
<gene>
    <name evidence="1" type="ORF">C3743_30840</name>
</gene>
<dbReference type="AlphaFoldDB" id="A0A2S5DZ70"/>
<dbReference type="RefSeq" id="WP_089455743.1">
    <property type="nucleotide sequence ID" value="NZ_CM009575.1"/>
</dbReference>
<comment type="caution">
    <text evidence="1">The sequence shown here is derived from an EMBL/GenBank/DDBJ whole genome shotgun (WGS) entry which is preliminary data.</text>
</comment>
<organism evidence="1 2">
    <name type="scientific">Burkholderia contaminans</name>
    <dbReference type="NCBI Taxonomy" id="488447"/>
    <lineage>
        <taxon>Bacteria</taxon>
        <taxon>Pseudomonadati</taxon>
        <taxon>Pseudomonadota</taxon>
        <taxon>Betaproteobacteria</taxon>
        <taxon>Burkholderiales</taxon>
        <taxon>Burkholderiaceae</taxon>
        <taxon>Burkholderia</taxon>
        <taxon>Burkholderia cepacia complex</taxon>
    </lineage>
</organism>
<accession>A0A2S5DZ70</accession>
<dbReference type="Proteomes" id="UP000238655">
    <property type="component" value="Chromosome 1"/>
</dbReference>
<evidence type="ECO:0000313" key="1">
    <source>
        <dbReference type="EMBL" id="POZ84379.1"/>
    </source>
</evidence>
<dbReference type="EMBL" id="PQVP01000002">
    <property type="protein sequence ID" value="POZ84379.1"/>
    <property type="molecule type" value="Genomic_DNA"/>
</dbReference>